<dbReference type="GO" id="GO:0030435">
    <property type="term" value="P:sporulation resulting in formation of a cellular spore"/>
    <property type="evidence" value="ECO:0007669"/>
    <property type="project" value="InterPro"/>
</dbReference>
<protein>
    <submittedName>
        <fullName evidence="1">Sporulation protein YabP</fullName>
    </submittedName>
</protein>
<gene>
    <name evidence="1" type="primary">yabP</name>
    <name evidence="1" type="ORF">DQQ01_13635</name>
</gene>
<dbReference type="NCBIfam" id="TIGR02892">
    <property type="entry name" value="spore_yabP"/>
    <property type="match status" value="1"/>
</dbReference>
<dbReference type="InterPro" id="IPR012504">
    <property type="entry name" value="Spore_YabP"/>
</dbReference>
<sequence>MEEKQRKAVHKIQITDRSTGTVTGVKDVNSFDEKEISLVTEEGVLMIKGEELHVTRLDLEKQEIDLAGRVDSLAYSQGIAKAKGGEGMLKRLLG</sequence>
<dbReference type="RefSeq" id="WP_111920960.1">
    <property type="nucleotide sequence ID" value="NZ_CP030280.1"/>
</dbReference>
<dbReference type="InterPro" id="IPR022476">
    <property type="entry name" value="Spore_YabP/YqfC"/>
</dbReference>
<dbReference type="KEGG" id="blau:DQQ01_13635"/>
<accession>A0A2Z4UF05</accession>
<dbReference type="Proteomes" id="UP000250003">
    <property type="component" value="Chromosome"/>
</dbReference>
<evidence type="ECO:0000313" key="1">
    <source>
        <dbReference type="EMBL" id="AWY99529.1"/>
    </source>
</evidence>
<organism evidence="1 2">
    <name type="scientific">Blautia argi</name>
    <dbReference type="NCBI Taxonomy" id="1912897"/>
    <lineage>
        <taxon>Bacteria</taxon>
        <taxon>Bacillati</taxon>
        <taxon>Bacillota</taxon>
        <taxon>Clostridia</taxon>
        <taxon>Lachnospirales</taxon>
        <taxon>Lachnospiraceae</taxon>
        <taxon>Blautia</taxon>
    </lineage>
</organism>
<dbReference type="Gene3D" id="2.60.40.2000">
    <property type="match status" value="1"/>
</dbReference>
<evidence type="ECO:0000313" key="2">
    <source>
        <dbReference type="Proteomes" id="UP000250003"/>
    </source>
</evidence>
<keyword evidence="2" id="KW-1185">Reference proteome</keyword>
<dbReference type="InterPro" id="IPR038705">
    <property type="entry name" value="YabP_sf"/>
</dbReference>
<proteinExistence type="predicted"/>
<dbReference type="EMBL" id="CP030280">
    <property type="protein sequence ID" value="AWY99529.1"/>
    <property type="molecule type" value="Genomic_DNA"/>
</dbReference>
<reference evidence="2" key="1">
    <citation type="submission" date="2018-06" db="EMBL/GenBank/DDBJ databases">
        <title>Description of Blautia argi sp. nov., a new anaerobic isolated from dog feces.</title>
        <authorList>
            <person name="Chang Y.-H."/>
            <person name="Paek J."/>
            <person name="Shin Y."/>
        </authorList>
    </citation>
    <scope>NUCLEOTIDE SEQUENCE [LARGE SCALE GENOMIC DNA]</scope>
    <source>
        <strain evidence="2">KCTC 15426</strain>
    </source>
</reference>
<dbReference type="Pfam" id="PF07873">
    <property type="entry name" value="YabP"/>
    <property type="match status" value="1"/>
</dbReference>
<name>A0A2Z4UF05_9FIRM</name>
<dbReference type="OrthoDB" id="9795125at2"/>
<dbReference type="AlphaFoldDB" id="A0A2Z4UF05"/>